<gene>
    <name evidence="2" type="ORF">JF922_10715</name>
</gene>
<organism evidence="2 3">
    <name type="scientific">Candidatus Nephthysia bennettiae</name>
    <dbReference type="NCBI Taxonomy" id="3127016"/>
    <lineage>
        <taxon>Bacteria</taxon>
        <taxon>Bacillati</taxon>
        <taxon>Candidatus Dormiibacterota</taxon>
        <taxon>Candidatus Dormibacteria</taxon>
        <taxon>Candidatus Dormibacterales</taxon>
        <taxon>Candidatus Dormibacteraceae</taxon>
        <taxon>Candidatus Nephthysia</taxon>
    </lineage>
</organism>
<comment type="caution">
    <text evidence="2">The sequence shown here is derived from an EMBL/GenBank/DDBJ whole genome shotgun (WGS) entry which is preliminary data.</text>
</comment>
<feature type="domain" description="Mannosylglycerate hydrolase MGH1-like glycoside hydrolase" evidence="1">
    <location>
        <begin position="686"/>
        <end position="855"/>
    </location>
</feature>
<evidence type="ECO:0000313" key="3">
    <source>
        <dbReference type="Proteomes" id="UP000612893"/>
    </source>
</evidence>
<feature type="domain" description="Mannosylglycerate hydrolase MGH1-like glycoside hydrolase" evidence="1">
    <location>
        <begin position="422"/>
        <end position="519"/>
    </location>
</feature>
<dbReference type="SUPFAM" id="SSF48208">
    <property type="entry name" value="Six-hairpin glycosidases"/>
    <property type="match status" value="1"/>
</dbReference>
<dbReference type="AlphaFoldDB" id="A0A934JZ31"/>
<dbReference type="Proteomes" id="UP000612893">
    <property type="component" value="Unassembled WGS sequence"/>
</dbReference>
<sequence length="878" mass="99330">MTGAEPTPDPERRRLLEVPSGRAPWRRWGPYLSERGWGTVREDYSADGDAWRSFPHDHARSRVYRWNEDGLAGLCDDRQTLCLALTFWNGRDPILKERIFGLGGPEGNHGEDAKEYWWFLDSTPTHSWMRWRYVYPQAEFPYRLLVEENARRSRLDPEFELVDTGVLAEGRYWEITADYAKGSPDDILLTVTIRNAGPESAVLDVLPTLWFRNTWSWGLQERRPELSRDEDGRLVADHPELGPRVLSLAGEPELLFCENESNRERLWGVPNLSPFPKDGINDHVVAGAATVNPQLRGTKAAAHYRVTVPPGGLSQIRLRLAPEAADLEGEFEAIARQRESEADQFYAGLSTASHTADEAAIMRQAFAGMLWGKQFYHYDVRRWLEGDPAGPPPPGERLAGRNATWLQLNNRDVISMPDPWEYPWYAAWDLAFHCVALAHVDPEFAKSQLLLLCREWYMHPNGQLPAYEWSFSDVNPPVHAWAALRVWSIDGRRDTDFLERMFHKLLLNFTWWVNRKDALGNNVFQGGFLGLDNIGPFDRSSVLPVAGYLEQSDGTAWMAMYCLSLLELALQLAEHDQTYEDIATKFFEHFTLIAEAMNGQGLWDEEDGFYYDALHLSGGAVVPLRARSMVGLIPLFAVAVLEAELKGQLPDFSARMDWYIHSRPDLHDVVEHLHAPGQGDSYLLAIMNPERLRRILSRMLDENEFLSPYGVRALSRYHLEHPFQVDLGGFRATLSYEPGESRSGLFGGNSNWRGPIWFPVNYLILGGLRRFHHYLGDGFTVECPTGSGCDMTLAQVADELSRRLVSIFVEDGSGRRPVFGGSELFQRDPGWHGLIPFHEYFHGDTGAGLGASHQTGWTGLVADLIATRGLRAGGRIGT</sequence>
<dbReference type="InterPro" id="IPR012341">
    <property type="entry name" value="6hp_glycosidase-like_sf"/>
</dbReference>
<accession>A0A934JZ31</accession>
<dbReference type="InterPro" id="IPR004888">
    <property type="entry name" value="Glycoside_hydrolase_63"/>
</dbReference>
<name>A0A934JZ31_9BACT</name>
<dbReference type="InterPro" id="IPR008928">
    <property type="entry name" value="6-hairpin_glycosidase_sf"/>
</dbReference>
<dbReference type="GO" id="GO:0009311">
    <property type="term" value="P:oligosaccharide metabolic process"/>
    <property type="evidence" value="ECO:0007669"/>
    <property type="project" value="InterPro"/>
</dbReference>
<reference evidence="2" key="1">
    <citation type="submission" date="2020-10" db="EMBL/GenBank/DDBJ databases">
        <title>Ca. Dormibacterota MAGs.</title>
        <authorList>
            <person name="Montgomery K."/>
        </authorList>
    </citation>
    <scope>NUCLEOTIDE SEQUENCE [LARGE SCALE GENOMIC DNA]</scope>
    <source>
        <strain evidence="2">SC8812_S17_10</strain>
    </source>
</reference>
<protein>
    <submittedName>
        <fullName evidence="2">Glucosidase</fullName>
    </submittedName>
</protein>
<keyword evidence="3" id="KW-1185">Reference proteome</keyword>
<evidence type="ECO:0000259" key="1">
    <source>
        <dbReference type="Pfam" id="PF22422"/>
    </source>
</evidence>
<dbReference type="Pfam" id="PF22422">
    <property type="entry name" value="MGH1-like_GH"/>
    <property type="match status" value="2"/>
</dbReference>
<dbReference type="RefSeq" id="WP_338201623.1">
    <property type="nucleotide sequence ID" value="NZ_JAEKNR010000116.1"/>
</dbReference>
<dbReference type="PANTHER" id="PTHR10412:SF10">
    <property type="entry name" value="GLYCOSYL HYDROLASE FAMILY 63 C-TERMINAL DOMAIN-CONTAINING PROTEIN"/>
    <property type="match status" value="1"/>
</dbReference>
<dbReference type="InterPro" id="IPR054491">
    <property type="entry name" value="MGH1-like_GH"/>
</dbReference>
<dbReference type="EMBL" id="JAEKNR010000116">
    <property type="protein sequence ID" value="MBJ7598541.1"/>
    <property type="molecule type" value="Genomic_DNA"/>
</dbReference>
<dbReference type="Gene3D" id="1.50.10.10">
    <property type="match status" value="1"/>
</dbReference>
<dbReference type="GO" id="GO:0004573">
    <property type="term" value="F:Glc3Man9GlcNAc2 oligosaccharide glucosidase activity"/>
    <property type="evidence" value="ECO:0007669"/>
    <property type="project" value="InterPro"/>
</dbReference>
<dbReference type="PANTHER" id="PTHR10412">
    <property type="entry name" value="MANNOSYL-OLIGOSACCHARIDE GLUCOSIDASE"/>
    <property type="match status" value="1"/>
</dbReference>
<proteinExistence type="predicted"/>
<evidence type="ECO:0000313" key="2">
    <source>
        <dbReference type="EMBL" id="MBJ7598541.1"/>
    </source>
</evidence>